<dbReference type="Gene3D" id="2.60.40.10">
    <property type="entry name" value="Immunoglobulins"/>
    <property type="match status" value="2"/>
</dbReference>
<sequence>MFFLLLLSLGIQLLQTTALFRVTVPKELYTVEHGSNVTLECDFYSGYYLEAENVEANLQKVEHNTSSHVATLLKEQLTQGKALFHFPRVRVSDAGKYRCVVIYSSAWDYKYLTLKVKAPYKKINTRVLQVPGTDEVELTCQAEGYPLAEVSWPHTNVSANTSHMETSDGLFQVTSVLRLKPLPGRNFSCEFWNANEKELTSAIFDLQGEMEPKVPPTLLLHIIIPFFIIALLVMVVMISLRKQFCQKLYSRKATAKRCVTTNRREANRAI</sequence>
<keyword evidence="2" id="KW-1003">Cell membrane</keyword>
<evidence type="ECO:0000256" key="9">
    <source>
        <dbReference type="ARBA" id="ARBA00023180"/>
    </source>
</evidence>
<accession>A0A7J8EF43</accession>
<dbReference type="GO" id="GO:0042102">
    <property type="term" value="P:positive regulation of T cell proliferation"/>
    <property type="evidence" value="ECO:0007669"/>
    <property type="project" value="TreeGrafter"/>
</dbReference>
<protein>
    <submittedName>
        <fullName evidence="14">Programmed cell death 1 ligand 2</fullName>
    </submittedName>
</protein>
<dbReference type="InterPro" id="IPR003599">
    <property type="entry name" value="Ig_sub"/>
</dbReference>
<evidence type="ECO:0000256" key="6">
    <source>
        <dbReference type="ARBA" id="ARBA00023136"/>
    </source>
</evidence>
<dbReference type="Proteomes" id="UP000550707">
    <property type="component" value="Unassembled WGS sequence"/>
</dbReference>
<evidence type="ECO:0000256" key="11">
    <source>
        <dbReference type="SAM" id="Phobius"/>
    </source>
</evidence>
<feature type="chain" id="PRO_5029576045" evidence="12">
    <location>
        <begin position="19"/>
        <end position="270"/>
    </location>
</feature>
<evidence type="ECO:0000256" key="7">
    <source>
        <dbReference type="ARBA" id="ARBA00023157"/>
    </source>
</evidence>
<dbReference type="GO" id="GO:0007166">
    <property type="term" value="P:cell surface receptor signaling pathway"/>
    <property type="evidence" value="ECO:0007669"/>
    <property type="project" value="TreeGrafter"/>
</dbReference>
<evidence type="ECO:0000313" key="15">
    <source>
        <dbReference type="Proteomes" id="UP000550707"/>
    </source>
</evidence>
<keyword evidence="9" id="KW-0325">Glycoprotein</keyword>
<evidence type="ECO:0000256" key="2">
    <source>
        <dbReference type="ARBA" id="ARBA00022475"/>
    </source>
</evidence>
<dbReference type="GO" id="GO:0009897">
    <property type="term" value="C:external side of plasma membrane"/>
    <property type="evidence" value="ECO:0007669"/>
    <property type="project" value="TreeGrafter"/>
</dbReference>
<dbReference type="SMART" id="SM00409">
    <property type="entry name" value="IG"/>
    <property type="match status" value="1"/>
</dbReference>
<dbReference type="InterPro" id="IPR036179">
    <property type="entry name" value="Ig-like_dom_sf"/>
</dbReference>
<dbReference type="EMBL" id="JACASF010000014">
    <property type="protein sequence ID" value="KAF6434138.1"/>
    <property type="molecule type" value="Genomic_DNA"/>
</dbReference>
<feature type="domain" description="Ig-like" evidence="13">
    <location>
        <begin position="119"/>
        <end position="200"/>
    </location>
</feature>
<dbReference type="GO" id="GO:0042130">
    <property type="term" value="P:negative regulation of T cell proliferation"/>
    <property type="evidence" value="ECO:0007669"/>
    <property type="project" value="TreeGrafter"/>
</dbReference>
<evidence type="ECO:0000259" key="13">
    <source>
        <dbReference type="PROSITE" id="PS50835"/>
    </source>
</evidence>
<evidence type="ECO:0000256" key="12">
    <source>
        <dbReference type="SAM" id="SignalP"/>
    </source>
</evidence>
<dbReference type="InterPro" id="IPR053896">
    <property type="entry name" value="BTN3A2-like_Ig-C"/>
</dbReference>
<comment type="caution">
    <text evidence="14">The sequence shown here is derived from an EMBL/GenBank/DDBJ whole genome shotgun (WGS) entry which is preliminary data.</text>
</comment>
<evidence type="ECO:0000256" key="10">
    <source>
        <dbReference type="ARBA" id="ARBA00023319"/>
    </source>
</evidence>
<dbReference type="GO" id="GO:0071222">
    <property type="term" value="P:cellular response to lipopolysaccharide"/>
    <property type="evidence" value="ECO:0007669"/>
    <property type="project" value="TreeGrafter"/>
</dbReference>
<evidence type="ECO:0000256" key="1">
    <source>
        <dbReference type="ARBA" id="ARBA00004251"/>
    </source>
</evidence>
<dbReference type="GO" id="GO:0031295">
    <property type="term" value="P:T cell costimulation"/>
    <property type="evidence" value="ECO:0007669"/>
    <property type="project" value="TreeGrafter"/>
</dbReference>
<keyword evidence="6 11" id="KW-0472">Membrane</keyword>
<keyword evidence="10" id="KW-0393">Immunoglobulin domain</keyword>
<dbReference type="AlphaFoldDB" id="A0A7J8EF43"/>
<keyword evidence="15" id="KW-1185">Reference proteome</keyword>
<feature type="transmembrane region" description="Helical" evidence="11">
    <location>
        <begin position="218"/>
        <end position="240"/>
    </location>
</feature>
<feature type="signal peptide" evidence="12">
    <location>
        <begin position="1"/>
        <end position="18"/>
    </location>
</feature>
<evidence type="ECO:0000256" key="5">
    <source>
        <dbReference type="ARBA" id="ARBA00022989"/>
    </source>
</evidence>
<organism evidence="14 15">
    <name type="scientific">Molossus molossus</name>
    <name type="common">Pallas' mastiff bat</name>
    <name type="synonym">Vespertilio molossus</name>
    <dbReference type="NCBI Taxonomy" id="27622"/>
    <lineage>
        <taxon>Eukaryota</taxon>
        <taxon>Metazoa</taxon>
        <taxon>Chordata</taxon>
        <taxon>Craniata</taxon>
        <taxon>Vertebrata</taxon>
        <taxon>Euteleostomi</taxon>
        <taxon>Mammalia</taxon>
        <taxon>Eutheria</taxon>
        <taxon>Laurasiatheria</taxon>
        <taxon>Chiroptera</taxon>
        <taxon>Yangochiroptera</taxon>
        <taxon>Molossidae</taxon>
        <taxon>Molossus</taxon>
    </lineage>
</organism>
<dbReference type="PANTHER" id="PTHR25466:SF1">
    <property type="entry name" value="PROGRAMMED CELL DEATH 1 LIGAND 2"/>
    <property type="match status" value="1"/>
</dbReference>
<comment type="subcellular location">
    <subcellularLocation>
        <location evidence="1">Cell membrane</location>
        <topology evidence="1">Single-pass type I membrane protein</topology>
    </subcellularLocation>
</comment>
<dbReference type="SUPFAM" id="SSF48726">
    <property type="entry name" value="Immunoglobulin"/>
    <property type="match status" value="2"/>
</dbReference>
<keyword evidence="5 11" id="KW-1133">Transmembrane helix</keyword>
<dbReference type="GO" id="GO:0006955">
    <property type="term" value="P:immune response"/>
    <property type="evidence" value="ECO:0007669"/>
    <property type="project" value="TreeGrafter"/>
</dbReference>
<reference evidence="14 15" key="1">
    <citation type="journal article" date="2020" name="Nature">
        <title>Six reference-quality genomes reveal evolution of bat adaptations.</title>
        <authorList>
            <person name="Jebb D."/>
            <person name="Huang Z."/>
            <person name="Pippel M."/>
            <person name="Hughes G.M."/>
            <person name="Lavrichenko K."/>
            <person name="Devanna P."/>
            <person name="Winkler S."/>
            <person name="Jermiin L.S."/>
            <person name="Skirmuntt E.C."/>
            <person name="Katzourakis A."/>
            <person name="Burkitt-Gray L."/>
            <person name="Ray D.A."/>
            <person name="Sullivan K.A.M."/>
            <person name="Roscito J.G."/>
            <person name="Kirilenko B.M."/>
            <person name="Davalos L.M."/>
            <person name="Corthals A.P."/>
            <person name="Power M.L."/>
            <person name="Jones G."/>
            <person name="Ransome R.D."/>
            <person name="Dechmann D.K.N."/>
            <person name="Locatelli A.G."/>
            <person name="Puechmaille S.J."/>
            <person name="Fedrigo O."/>
            <person name="Jarvis E.D."/>
            <person name="Hiller M."/>
            <person name="Vernes S.C."/>
            <person name="Myers E.W."/>
            <person name="Teeling E.C."/>
        </authorList>
    </citation>
    <scope>NUCLEOTIDE SEQUENCE [LARGE SCALE GENOMIC DNA]</scope>
    <source>
        <strain evidence="14">MMolMol1</strain>
        <tissue evidence="14">Muscle</tissue>
    </source>
</reference>
<keyword evidence="8" id="KW-0675">Receptor</keyword>
<keyword evidence="7" id="KW-1015">Disulfide bond</keyword>
<evidence type="ECO:0000256" key="4">
    <source>
        <dbReference type="ARBA" id="ARBA00022729"/>
    </source>
</evidence>
<dbReference type="FunCoup" id="A0A7J8EF43">
    <property type="interactions" value="117"/>
</dbReference>
<name>A0A7J8EF43_MOLMO</name>
<keyword evidence="3 11" id="KW-0812">Transmembrane</keyword>
<dbReference type="InterPro" id="IPR007110">
    <property type="entry name" value="Ig-like_dom"/>
</dbReference>
<gene>
    <name evidence="14" type="ORF">HJG59_013952</name>
</gene>
<dbReference type="InterPro" id="IPR051713">
    <property type="entry name" value="T-cell_Activation_Regulation"/>
</dbReference>
<dbReference type="InParanoid" id="A0A7J8EF43"/>
<dbReference type="Pfam" id="PF22705">
    <property type="entry name" value="C2-set_3"/>
    <property type="match status" value="1"/>
</dbReference>
<evidence type="ECO:0000313" key="14">
    <source>
        <dbReference type="EMBL" id="KAF6434138.1"/>
    </source>
</evidence>
<evidence type="ECO:0000256" key="3">
    <source>
        <dbReference type="ARBA" id="ARBA00022692"/>
    </source>
</evidence>
<dbReference type="FunFam" id="2.60.40.10:FF:001239">
    <property type="entry name" value="Programmed cell death 1 ligand 2"/>
    <property type="match status" value="1"/>
</dbReference>
<dbReference type="PANTHER" id="PTHR25466">
    <property type="entry name" value="T-LYMPHOCYTE ACTIVATION ANTIGEN"/>
    <property type="match status" value="1"/>
</dbReference>
<proteinExistence type="predicted"/>
<dbReference type="PROSITE" id="PS50835">
    <property type="entry name" value="IG_LIKE"/>
    <property type="match status" value="1"/>
</dbReference>
<dbReference type="InterPro" id="IPR013783">
    <property type="entry name" value="Ig-like_fold"/>
</dbReference>
<evidence type="ECO:0000256" key="8">
    <source>
        <dbReference type="ARBA" id="ARBA00023170"/>
    </source>
</evidence>
<dbReference type="Pfam" id="PF13895">
    <property type="entry name" value="Ig_2"/>
    <property type="match status" value="1"/>
</dbReference>
<keyword evidence="4 12" id="KW-0732">Signal</keyword>